<protein>
    <submittedName>
        <fullName evidence="2">Uncharacterized protein</fullName>
    </submittedName>
</protein>
<feature type="compositionally biased region" description="Polar residues" evidence="1">
    <location>
        <begin position="64"/>
        <end position="73"/>
    </location>
</feature>
<organism evidence="2 3">
    <name type="scientific">Naematelia encephala</name>
    <dbReference type="NCBI Taxonomy" id="71784"/>
    <lineage>
        <taxon>Eukaryota</taxon>
        <taxon>Fungi</taxon>
        <taxon>Dikarya</taxon>
        <taxon>Basidiomycota</taxon>
        <taxon>Agaricomycotina</taxon>
        <taxon>Tremellomycetes</taxon>
        <taxon>Tremellales</taxon>
        <taxon>Naemateliaceae</taxon>
        <taxon>Naematelia</taxon>
    </lineage>
</organism>
<accession>A0A1Y2B7I9</accession>
<evidence type="ECO:0000256" key="1">
    <source>
        <dbReference type="SAM" id="MobiDB-lite"/>
    </source>
</evidence>
<evidence type="ECO:0000313" key="2">
    <source>
        <dbReference type="EMBL" id="ORY30803.1"/>
    </source>
</evidence>
<dbReference type="EMBL" id="MCFC01000018">
    <property type="protein sequence ID" value="ORY30803.1"/>
    <property type="molecule type" value="Genomic_DNA"/>
</dbReference>
<dbReference type="Proteomes" id="UP000193986">
    <property type="component" value="Unassembled WGS sequence"/>
</dbReference>
<feature type="region of interest" description="Disordered" evidence="1">
    <location>
        <begin position="390"/>
        <end position="417"/>
    </location>
</feature>
<proteinExistence type="predicted"/>
<gene>
    <name evidence="2" type="ORF">BCR39DRAFT_558485</name>
</gene>
<evidence type="ECO:0000313" key="3">
    <source>
        <dbReference type="Proteomes" id="UP000193986"/>
    </source>
</evidence>
<reference evidence="2 3" key="1">
    <citation type="submission" date="2016-07" db="EMBL/GenBank/DDBJ databases">
        <title>Pervasive Adenine N6-methylation of Active Genes in Fungi.</title>
        <authorList>
            <consortium name="DOE Joint Genome Institute"/>
            <person name="Mondo S.J."/>
            <person name="Dannebaum R.O."/>
            <person name="Kuo R.C."/>
            <person name="Labutti K."/>
            <person name="Haridas S."/>
            <person name="Kuo A."/>
            <person name="Salamov A."/>
            <person name="Ahrendt S.R."/>
            <person name="Lipzen A."/>
            <person name="Sullivan W."/>
            <person name="Andreopoulos W.B."/>
            <person name="Clum A."/>
            <person name="Lindquist E."/>
            <person name="Daum C."/>
            <person name="Ramamoorthy G.K."/>
            <person name="Gryganskyi A."/>
            <person name="Culley D."/>
            <person name="Magnuson J.K."/>
            <person name="James T.Y."/>
            <person name="O'Malley M.A."/>
            <person name="Stajich J.E."/>
            <person name="Spatafora J.W."/>
            <person name="Visel A."/>
            <person name="Grigoriev I.V."/>
        </authorList>
    </citation>
    <scope>NUCLEOTIDE SEQUENCE [LARGE SCALE GENOMIC DNA]</scope>
    <source>
        <strain evidence="2 3">68-887.2</strain>
    </source>
</reference>
<feature type="region of interest" description="Disordered" evidence="1">
    <location>
        <begin position="1"/>
        <end position="73"/>
    </location>
</feature>
<name>A0A1Y2B7I9_9TREE</name>
<sequence>MSSSQPYDSSSNGGSTSGTPPSFKESSHSSGDTAGSSLASSSKPSKDGETTPTMRSTYLLPSMPGSSTGRDKSNTLVTLATPTIPGLNFDVTSEILKTIGKTSETDRQRDFASLSLVNRKFRAFLWPKEFFRRWTIARNPRRSSYRVHCDTGSSDVRSFVKHLVVSNYGPNTDRSLREDFPPVPFAATLETLAVESPFSKEIGTHEETQSYFGDIFENAKGLRAVCLPYSDNEDTAQGWTEAMKRSKNLSELRLHRVRPLPAHHELCFPKPWGKGGPFKEGGRWSLTVDFEVNSAASSEDVKRASRAMLDETYEALRDSPDSRLCLTYSGHGAPENFYERYTVGYLNLILSHKLLAKGSSRSAEDIKGQITFRHNPTPWWEDECPCCQPWRPPQPRTKQDASESFWVDEQPNSQTPA</sequence>
<comment type="caution">
    <text evidence="2">The sequence shown here is derived from an EMBL/GenBank/DDBJ whole genome shotgun (WGS) entry which is preliminary data.</text>
</comment>
<feature type="compositionally biased region" description="Low complexity" evidence="1">
    <location>
        <begin position="9"/>
        <end position="43"/>
    </location>
</feature>
<dbReference type="InParanoid" id="A0A1Y2B7I9"/>
<keyword evidence="3" id="KW-1185">Reference proteome</keyword>
<dbReference type="AlphaFoldDB" id="A0A1Y2B7I9"/>